<feature type="region of interest" description="Disordered" evidence="1">
    <location>
        <begin position="91"/>
        <end position="268"/>
    </location>
</feature>
<dbReference type="InterPro" id="IPR036909">
    <property type="entry name" value="Cyt_c-like_dom_sf"/>
</dbReference>
<name>A0A090MLE8_AFIFE</name>
<evidence type="ECO:0000256" key="2">
    <source>
        <dbReference type="SAM" id="SignalP"/>
    </source>
</evidence>
<dbReference type="OrthoDB" id="8141585at2"/>
<keyword evidence="4" id="KW-1185">Reference proteome</keyword>
<comment type="caution">
    <text evidence="3">The sequence shown here is derived from an EMBL/GenBank/DDBJ whole genome shotgun (WGS) entry which is preliminary data.</text>
</comment>
<evidence type="ECO:0008006" key="5">
    <source>
        <dbReference type="Google" id="ProtNLM"/>
    </source>
</evidence>
<dbReference type="SUPFAM" id="SSF46626">
    <property type="entry name" value="Cytochrome c"/>
    <property type="match status" value="1"/>
</dbReference>
<proteinExistence type="predicted"/>
<gene>
    <name evidence="3" type="ORF">BN961_01689</name>
</gene>
<dbReference type="GO" id="GO:0020037">
    <property type="term" value="F:heme binding"/>
    <property type="evidence" value="ECO:0007669"/>
    <property type="project" value="InterPro"/>
</dbReference>
<organism evidence="3 4">
    <name type="scientific">Afipia felis</name>
    <name type="common">Cat scratch disease bacillus</name>
    <dbReference type="NCBI Taxonomy" id="1035"/>
    <lineage>
        <taxon>Bacteria</taxon>
        <taxon>Pseudomonadati</taxon>
        <taxon>Pseudomonadota</taxon>
        <taxon>Alphaproteobacteria</taxon>
        <taxon>Hyphomicrobiales</taxon>
        <taxon>Nitrobacteraceae</taxon>
        <taxon>Afipia</taxon>
    </lineage>
</organism>
<keyword evidence="2" id="KW-0732">Signal</keyword>
<feature type="signal peptide" evidence="2">
    <location>
        <begin position="1"/>
        <end position="23"/>
    </location>
</feature>
<feature type="chain" id="PRO_5001860682" description="Cytochrome c domain-containing protein" evidence="2">
    <location>
        <begin position="24"/>
        <end position="268"/>
    </location>
</feature>
<feature type="compositionally biased region" description="Basic and acidic residues" evidence="1">
    <location>
        <begin position="222"/>
        <end position="231"/>
    </location>
</feature>
<evidence type="ECO:0000313" key="4">
    <source>
        <dbReference type="Proteomes" id="UP000035762"/>
    </source>
</evidence>
<dbReference type="STRING" id="1035.BN961_01689"/>
<feature type="compositionally biased region" description="Basic and acidic residues" evidence="1">
    <location>
        <begin position="91"/>
        <end position="147"/>
    </location>
</feature>
<feature type="compositionally biased region" description="Low complexity" evidence="1">
    <location>
        <begin position="254"/>
        <end position="268"/>
    </location>
</feature>
<dbReference type="AlphaFoldDB" id="A0A090MLE8"/>
<evidence type="ECO:0000313" key="3">
    <source>
        <dbReference type="EMBL" id="CEG08275.1"/>
    </source>
</evidence>
<feature type="compositionally biased region" description="Basic residues" evidence="1">
    <location>
        <begin position="148"/>
        <end position="158"/>
    </location>
</feature>
<feature type="compositionally biased region" description="Basic and acidic residues" evidence="1">
    <location>
        <begin position="243"/>
        <end position="253"/>
    </location>
</feature>
<dbReference type="GO" id="GO:0009055">
    <property type="term" value="F:electron transfer activity"/>
    <property type="evidence" value="ECO:0007669"/>
    <property type="project" value="InterPro"/>
</dbReference>
<dbReference type="RefSeq" id="WP_009339251.1">
    <property type="nucleotide sequence ID" value="NZ_CCAZ020000001.1"/>
</dbReference>
<dbReference type="Proteomes" id="UP000035762">
    <property type="component" value="Unassembled WGS sequence"/>
</dbReference>
<dbReference type="EMBL" id="CCAZ020000001">
    <property type="protein sequence ID" value="CEG08275.1"/>
    <property type="molecule type" value="Genomic_DNA"/>
</dbReference>
<reference evidence="3 4" key="1">
    <citation type="journal article" date="2014" name="Genome Announc.">
        <title>Genome Sequence of Afipia felis Strain 76713, Isolated in Hospital Water Using an Amoeba Co-Culture Procedure.</title>
        <authorList>
            <person name="Benamar S."/>
            <person name="La Scola B."/>
            <person name="Croce O."/>
        </authorList>
    </citation>
    <scope>NUCLEOTIDE SEQUENCE [LARGE SCALE GENOMIC DNA]</scope>
    <source>
        <strain evidence="3 4">76713</strain>
    </source>
</reference>
<accession>A0A090MLE8</accession>
<feature type="compositionally biased region" description="Low complexity" evidence="1">
    <location>
        <begin position="185"/>
        <end position="221"/>
    </location>
</feature>
<sequence>MSRRALTLAAAVLWMSAAGPAAAQNLEAGKTPAQIFAATCAVCHKSPHGLLKSVAPGSLPGFLRQHYTTSTGMAGAMSAYVLSNGAANRRAGDDLTREGRELTAPKPRERDAEPKERQERHIGAEKPAHGHAAKPKDEGAGEVDAKGKKPKVDKRKPKNAPAKDEPKDTSRPKSDTASQPKPETPAAENSKPAAAPEKPAESATQPETKPAVSAPDAAADAPVKKPDEEKPASSNMPVFNVEPKPEAKPDSKSEAPAAPEKPAAPVSQ</sequence>
<evidence type="ECO:0000256" key="1">
    <source>
        <dbReference type="SAM" id="MobiDB-lite"/>
    </source>
</evidence>
<protein>
    <recommendedName>
        <fullName evidence="5">Cytochrome c domain-containing protein</fullName>
    </recommendedName>
</protein>
<feature type="compositionally biased region" description="Basic and acidic residues" evidence="1">
    <location>
        <begin position="161"/>
        <end position="174"/>
    </location>
</feature>